<dbReference type="Pfam" id="PF22589">
    <property type="entry name" value="SPMIP1"/>
    <property type="match status" value="1"/>
</dbReference>
<dbReference type="Proteomes" id="UP000515159">
    <property type="component" value="Chromosome 9"/>
</dbReference>
<proteinExistence type="predicted"/>
<evidence type="ECO:0000313" key="4">
    <source>
        <dbReference type="RefSeq" id="XP_033814171.1"/>
    </source>
</evidence>
<evidence type="ECO:0000256" key="1">
    <source>
        <dbReference type="SAM" id="Coils"/>
    </source>
</evidence>
<accession>A0A6P8SDK7</accession>
<dbReference type="CTD" id="100130705"/>
<dbReference type="GeneID" id="117366651"/>
<sequence>MGRELLTTQRQNFWKETYLKEALIRLNWYRQHGQTAKAKGPRKAKPREKVKLPAINEVLLKAAEERKKADEIKERIERLTSKTDKVDVEKDALPEFDMKPVTPCTRSLLYNGISKEEEGRFKYLRERYKLKPEEKYVHPLTTSWSYGWQLGNMDPTQHSIYSRYPILKDTFFRRNGVFSLLNPHDTASC</sequence>
<reference evidence="4" key="1">
    <citation type="submission" date="2025-08" db="UniProtKB">
        <authorList>
            <consortium name="RefSeq"/>
        </authorList>
    </citation>
    <scope>IDENTIFICATION</scope>
</reference>
<dbReference type="RefSeq" id="XP_033814171.1">
    <property type="nucleotide sequence ID" value="XM_033958280.1"/>
</dbReference>
<keyword evidence="3" id="KW-1185">Reference proteome</keyword>
<dbReference type="KEGG" id="gsh:117366651"/>
<keyword evidence="1" id="KW-0175">Coiled coil</keyword>
<dbReference type="InterPro" id="IPR054323">
    <property type="entry name" value="SPMIP1_C"/>
</dbReference>
<dbReference type="InParanoid" id="A0A6P8SDK7"/>
<dbReference type="PANTHER" id="PTHR35826:SF2">
    <property type="entry name" value="PROTEIN ATP6V1FNB"/>
    <property type="match status" value="1"/>
</dbReference>
<evidence type="ECO:0000259" key="2">
    <source>
        <dbReference type="Pfam" id="PF22589"/>
    </source>
</evidence>
<evidence type="ECO:0000313" key="3">
    <source>
        <dbReference type="Proteomes" id="UP000515159"/>
    </source>
</evidence>
<feature type="domain" description="Sperm microtubule inner protein 1 C-terminal" evidence="2">
    <location>
        <begin position="71"/>
        <end position="179"/>
    </location>
</feature>
<dbReference type="PANTHER" id="PTHR35826">
    <property type="entry name" value="PROTEIN ATP6V1FNB-LIKE"/>
    <property type="match status" value="1"/>
</dbReference>
<protein>
    <submittedName>
        <fullName evidence="4">Protein ATP6V1FNB</fullName>
    </submittedName>
</protein>
<dbReference type="OrthoDB" id="410807at2759"/>
<dbReference type="AlphaFoldDB" id="A0A6P8SDK7"/>
<gene>
    <name evidence="4" type="primary">ATP6V1FNB</name>
</gene>
<organism evidence="3 4">
    <name type="scientific">Geotrypetes seraphini</name>
    <name type="common">Gaboon caecilian</name>
    <name type="synonym">Caecilia seraphini</name>
    <dbReference type="NCBI Taxonomy" id="260995"/>
    <lineage>
        <taxon>Eukaryota</taxon>
        <taxon>Metazoa</taxon>
        <taxon>Chordata</taxon>
        <taxon>Craniata</taxon>
        <taxon>Vertebrata</taxon>
        <taxon>Euteleostomi</taxon>
        <taxon>Amphibia</taxon>
        <taxon>Gymnophiona</taxon>
        <taxon>Geotrypetes</taxon>
    </lineage>
</organism>
<name>A0A6P8SDK7_GEOSA</name>
<feature type="coiled-coil region" evidence="1">
    <location>
        <begin position="55"/>
        <end position="89"/>
    </location>
</feature>